<dbReference type="InterPro" id="IPR001251">
    <property type="entry name" value="CRAL-TRIO_dom"/>
</dbReference>
<dbReference type="AlphaFoldDB" id="A0A2P2KMD2"/>
<dbReference type="InterPro" id="IPR052578">
    <property type="entry name" value="PI_Transfer_CRAL-TRIO"/>
</dbReference>
<dbReference type="SMART" id="SM01100">
    <property type="entry name" value="CRAL_TRIO_N"/>
    <property type="match status" value="1"/>
</dbReference>
<dbReference type="InterPro" id="IPR036273">
    <property type="entry name" value="CRAL/TRIO_N_dom_sf"/>
</dbReference>
<dbReference type="SUPFAM" id="SSF46938">
    <property type="entry name" value="CRAL/TRIO N-terminal domain"/>
    <property type="match status" value="1"/>
</dbReference>
<evidence type="ECO:0000259" key="1">
    <source>
        <dbReference type="PROSITE" id="PS50191"/>
    </source>
</evidence>
<feature type="domain" description="CRAL-TRIO" evidence="1">
    <location>
        <begin position="81"/>
        <end position="196"/>
    </location>
</feature>
<name>A0A2P2KMD2_RHIMU</name>
<dbReference type="GO" id="GO:0008526">
    <property type="term" value="F:phosphatidylinositol transfer activity"/>
    <property type="evidence" value="ECO:0007669"/>
    <property type="project" value="TreeGrafter"/>
</dbReference>
<dbReference type="EMBL" id="GGEC01026393">
    <property type="protein sequence ID" value="MBX06877.1"/>
    <property type="molecule type" value="Transcribed_RNA"/>
</dbReference>
<dbReference type="SMART" id="SM00516">
    <property type="entry name" value="SEC14"/>
    <property type="match status" value="1"/>
</dbReference>
<dbReference type="PANTHER" id="PTHR45824">
    <property type="entry name" value="GH16843P"/>
    <property type="match status" value="1"/>
</dbReference>
<dbReference type="InterPro" id="IPR011074">
    <property type="entry name" value="CRAL/TRIO_N_dom"/>
</dbReference>
<dbReference type="CDD" id="cd00170">
    <property type="entry name" value="SEC14"/>
    <property type="match status" value="1"/>
</dbReference>
<organism evidence="2">
    <name type="scientific">Rhizophora mucronata</name>
    <name type="common">Asiatic mangrove</name>
    <dbReference type="NCBI Taxonomy" id="61149"/>
    <lineage>
        <taxon>Eukaryota</taxon>
        <taxon>Viridiplantae</taxon>
        <taxon>Streptophyta</taxon>
        <taxon>Embryophyta</taxon>
        <taxon>Tracheophyta</taxon>
        <taxon>Spermatophyta</taxon>
        <taxon>Magnoliopsida</taxon>
        <taxon>eudicotyledons</taxon>
        <taxon>Gunneridae</taxon>
        <taxon>Pentapetalae</taxon>
        <taxon>rosids</taxon>
        <taxon>fabids</taxon>
        <taxon>Malpighiales</taxon>
        <taxon>Rhizophoraceae</taxon>
        <taxon>Rhizophora</taxon>
    </lineage>
</organism>
<dbReference type="InterPro" id="IPR036865">
    <property type="entry name" value="CRAL-TRIO_dom_sf"/>
</dbReference>
<dbReference type="PANTHER" id="PTHR45824:SF17">
    <property type="entry name" value="CRAL-TRIO DOMAIN-CONTAINING PROTEIN C23B6.04C"/>
    <property type="match status" value="1"/>
</dbReference>
<accession>A0A2P2KMD2</accession>
<dbReference type="SUPFAM" id="SSF52087">
    <property type="entry name" value="CRAL/TRIO domain"/>
    <property type="match status" value="1"/>
</dbReference>
<proteinExistence type="predicted"/>
<protein>
    <recommendedName>
        <fullName evidence="1">CRAL-TRIO domain-containing protein</fullName>
    </recommendedName>
</protein>
<sequence length="196" mass="22881">MFLLRRQSGNPGENVSLEQDAMVNELRVALGPLSTRSSKYCTDACLRRYLEARNWNIDKAKKMLEETLEWRATFKPEEIHWHEVAHEGETGKVFRADFHDKSGRTVLMMRPGMQKTACSEDNVRHLVYIIENTILNLAEGQEQMSWLIDFTGWSSAKISVRVTRDIINVFQSHYPQRLAMAFLYNPPRIFEAFWKV</sequence>
<dbReference type="Gene3D" id="3.40.525.10">
    <property type="entry name" value="CRAL-TRIO lipid binding domain"/>
    <property type="match status" value="1"/>
</dbReference>
<reference evidence="2" key="1">
    <citation type="submission" date="2018-02" db="EMBL/GenBank/DDBJ databases">
        <title>Rhizophora mucronata_Transcriptome.</title>
        <authorList>
            <person name="Meera S.P."/>
            <person name="Sreeshan A."/>
            <person name="Augustine A."/>
        </authorList>
    </citation>
    <scope>NUCLEOTIDE SEQUENCE</scope>
    <source>
        <tissue evidence="2">Leaf</tissue>
    </source>
</reference>
<evidence type="ECO:0000313" key="2">
    <source>
        <dbReference type="EMBL" id="MBX06877.1"/>
    </source>
</evidence>
<dbReference type="Pfam" id="PF00650">
    <property type="entry name" value="CRAL_TRIO"/>
    <property type="match status" value="1"/>
</dbReference>
<dbReference type="Pfam" id="PF03765">
    <property type="entry name" value="CRAL_TRIO_N"/>
    <property type="match status" value="1"/>
</dbReference>
<dbReference type="PROSITE" id="PS50191">
    <property type="entry name" value="CRAL_TRIO"/>
    <property type="match status" value="1"/>
</dbReference>